<dbReference type="RefSeq" id="WP_160739138.1">
    <property type="nucleotide sequence ID" value="NZ_WTYQ01000002.1"/>
</dbReference>
<dbReference type="PANTHER" id="PTHR38480:SF1">
    <property type="entry name" value="SLR0254 PROTEIN"/>
    <property type="match status" value="1"/>
</dbReference>
<evidence type="ECO:0000313" key="8">
    <source>
        <dbReference type="Proteomes" id="UP000460561"/>
    </source>
</evidence>
<dbReference type="EMBL" id="WTYQ01000002">
    <property type="protein sequence ID" value="MXP25980.1"/>
    <property type="molecule type" value="Genomic_DNA"/>
</dbReference>
<dbReference type="InterPro" id="IPR010432">
    <property type="entry name" value="RDD"/>
</dbReference>
<keyword evidence="8" id="KW-1185">Reference proteome</keyword>
<evidence type="ECO:0000259" key="6">
    <source>
        <dbReference type="Pfam" id="PF06271"/>
    </source>
</evidence>
<reference evidence="7 8" key="1">
    <citation type="submission" date="2019-12" db="EMBL/GenBank/DDBJ databases">
        <title>Genomic-based taxomic classification of the family Erythrobacteraceae.</title>
        <authorList>
            <person name="Xu L."/>
        </authorList>
    </citation>
    <scope>NUCLEOTIDE SEQUENCE [LARGE SCALE GENOMIC DNA]</scope>
    <source>
        <strain evidence="7 8">DSM 18604</strain>
    </source>
</reference>
<dbReference type="OrthoDB" id="9787732at2"/>
<feature type="transmembrane region" description="Helical" evidence="5">
    <location>
        <begin position="77"/>
        <end position="96"/>
    </location>
</feature>
<accession>A0A845A6Z2</accession>
<evidence type="ECO:0000313" key="7">
    <source>
        <dbReference type="EMBL" id="MXP25980.1"/>
    </source>
</evidence>
<dbReference type="Pfam" id="PF06271">
    <property type="entry name" value="RDD"/>
    <property type="match status" value="1"/>
</dbReference>
<dbReference type="Proteomes" id="UP000460561">
    <property type="component" value="Unassembled WGS sequence"/>
</dbReference>
<dbReference type="AlphaFoldDB" id="A0A845A6Z2"/>
<feature type="transmembrane region" description="Helical" evidence="5">
    <location>
        <begin position="146"/>
        <end position="174"/>
    </location>
</feature>
<proteinExistence type="predicted"/>
<keyword evidence="4 5" id="KW-0472">Membrane</keyword>
<keyword evidence="3 5" id="KW-1133">Transmembrane helix</keyword>
<evidence type="ECO:0000256" key="5">
    <source>
        <dbReference type="SAM" id="Phobius"/>
    </source>
</evidence>
<comment type="subcellular location">
    <subcellularLocation>
        <location evidence="1">Membrane</location>
        <topology evidence="1">Multi-pass membrane protein</topology>
    </subcellularLocation>
</comment>
<comment type="caution">
    <text evidence="7">The sequence shown here is derived from an EMBL/GenBank/DDBJ whole genome shotgun (WGS) entry which is preliminary data.</text>
</comment>
<feature type="transmembrane region" description="Helical" evidence="5">
    <location>
        <begin position="40"/>
        <end position="65"/>
    </location>
</feature>
<evidence type="ECO:0000256" key="1">
    <source>
        <dbReference type="ARBA" id="ARBA00004141"/>
    </source>
</evidence>
<dbReference type="GO" id="GO:0016020">
    <property type="term" value="C:membrane"/>
    <property type="evidence" value="ECO:0007669"/>
    <property type="project" value="UniProtKB-SubCell"/>
</dbReference>
<keyword evidence="2 5" id="KW-0812">Transmembrane</keyword>
<sequence>MRNANSYAMIDTSSQKMRRVITTPEGITLPATIASFGTRVAALIVDLVIFGTVTLVVVISLILLAINVFKTADNGPLAEVLVVLLLLSLFAARYGYFLFFELGPRGATPGKRLLGIRVASRDGGRLRVESVIARNLMRDVELFLPWQFFSIASAGEGGIFAGAATVWFLIFALFPLFNKDRMRAGDLIAGTWVIETRATKLSTAMSLENTATENYHFGSAELAVYGEFELKTLERILREDNAETLETVAATIGTKIGLSSPPGDERQYLQDFYAQLRARLESDMHFGKRKKDKFS</sequence>
<dbReference type="PANTHER" id="PTHR38480">
    <property type="entry name" value="SLR0254 PROTEIN"/>
    <property type="match status" value="1"/>
</dbReference>
<organism evidence="7 8">
    <name type="scientific">Altericroceibacterium indicum</name>
    <dbReference type="NCBI Taxonomy" id="374177"/>
    <lineage>
        <taxon>Bacteria</taxon>
        <taxon>Pseudomonadati</taxon>
        <taxon>Pseudomonadota</taxon>
        <taxon>Alphaproteobacteria</taxon>
        <taxon>Sphingomonadales</taxon>
        <taxon>Erythrobacteraceae</taxon>
        <taxon>Altericroceibacterium</taxon>
    </lineage>
</organism>
<evidence type="ECO:0000256" key="2">
    <source>
        <dbReference type="ARBA" id="ARBA00022692"/>
    </source>
</evidence>
<evidence type="ECO:0000256" key="3">
    <source>
        <dbReference type="ARBA" id="ARBA00022989"/>
    </source>
</evidence>
<name>A0A845A6Z2_9SPHN</name>
<protein>
    <submittedName>
        <fullName evidence="7">RDD family protein</fullName>
    </submittedName>
</protein>
<feature type="domain" description="RDD" evidence="6">
    <location>
        <begin position="34"/>
        <end position="190"/>
    </location>
</feature>
<gene>
    <name evidence="7" type="ORF">GRI39_07985</name>
</gene>
<evidence type="ECO:0000256" key="4">
    <source>
        <dbReference type="ARBA" id="ARBA00023136"/>
    </source>
</evidence>